<reference evidence="1 2" key="1">
    <citation type="journal article" date="2010" name="Stand. Genomic Sci.">
        <title>Complete genome sequence of Intrasporangium calvum type strain (7 KIP).</title>
        <authorList>
            <person name="Del Rio T.G."/>
            <person name="Chertkov O."/>
            <person name="Yasawong M."/>
            <person name="Lucas S."/>
            <person name="Deshpande S."/>
            <person name="Cheng J.F."/>
            <person name="Detter C."/>
            <person name="Tapia R."/>
            <person name="Han C."/>
            <person name="Goodwin L."/>
            <person name="Pitluck S."/>
            <person name="Liolios K."/>
            <person name="Ivanova N."/>
            <person name="Mavromatis K."/>
            <person name="Pati A."/>
            <person name="Chen A."/>
            <person name="Palaniappan K."/>
            <person name="Land M."/>
            <person name="Hauser L."/>
            <person name="Chang Y.J."/>
            <person name="Jeffries C.D."/>
            <person name="Rohde M."/>
            <person name="Pukall R."/>
            <person name="Sikorski J."/>
            <person name="Goker M."/>
            <person name="Woyke T."/>
            <person name="Bristow J."/>
            <person name="Eisen J.A."/>
            <person name="Markowitz V."/>
            <person name="Hugenholtz P."/>
            <person name="Kyrpides N.C."/>
            <person name="Klenk H.P."/>
            <person name="Lapidus A."/>
        </authorList>
    </citation>
    <scope>NUCLEOTIDE SEQUENCE [LARGE SCALE GENOMIC DNA]</scope>
    <source>
        <strain evidence="2">ATCC 23552 / DSM 43043 / JCM 3097 / NBRC 12989 / 7 KIP</strain>
    </source>
</reference>
<dbReference type="Gene3D" id="3.90.1140.10">
    <property type="entry name" value="Cyclic phosphodiesterase"/>
    <property type="match status" value="1"/>
</dbReference>
<sequence length="180" mass="19152">MSQAVGVALAVCLLFDRRTERLIRELWARLEGKGIRTLESHTHGRHHPHLSYAVLLEWDLAGVRTALGDLPDKGGFDVSFQGTVAFPRGRAALAPAVPADVATRQETVAGVVVAAGAMLHRHYLPGRWVPHVSVATRAAGPALAIVVKEVADVLPLTGTVERAALIDSSTGQLWSLPGVP</sequence>
<accession>E6S6K7</accession>
<proteinExistence type="predicted"/>
<organism evidence="1 2">
    <name type="scientific">Intrasporangium calvum (strain ATCC 23552 / DSM 43043 / JCM 3097 / NBRC 12989 / NCIMB 10167 / NRRL B-3866 / 7 KIP)</name>
    <dbReference type="NCBI Taxonomy" id="710696"/>
    <lineage>
        <taxon>Bacteria</taxon>
        <taxon>Bacillati</taxon>
        <taxon>Actinomycetota</taxon>
        <taxon>Actinomycetes</taxon>
        <taxon>Micrococcales</taxon>
        <taxon>Intrasporangiaceae</taxon>
        <taxon>Intrasporangium</taxon>
    </lineage>
</organism>
<dbReference type="SUPFAM" id="SSF55144">
    <property type="entry name" value="LigT-like"/>
    <property type="match status" value="1"/>
</dbReference>
<dbReference type="HOGENOM" id="CLU_094015_2_0_11"/>
<dbReference type="AlphaFoldDB" id="E6S6K7"/>
<dbReference type="KEGG" id="ica:Intca_3551"/>
<dbReference type="InterPro" id="IPR009097">
    <property type="entry name" value="Cyclic_Pdiesterase"/>
</dbReference>
<dbReference type="Proteomes" id="UP000008914">
    <property type="component" value="Chromosome"/>
</dbReference>
<evidence type="ECO:0000313" key="2">
    <source>
        <dbReference type="Proteomes" id="UP000008914"/>
    </source>
</evidence>
<gene>
    <name evidence="1" type="ordered locus">Intca_3551</name>
</gene>
<evidence type="ECO:0000313" key="1">
    <source>
        <dbReference type="EMBL" id="ADU50024.1"/>
    </source>
</evidence>
<dbReference type="STRING" id="710696.Intca_3551"/>
<dbReference type="eggNOG" id="COG1514">
    <property type="taxonomic scope" value="Bacteria"/>
</dbReference>
<evidence type="ECO:0008006" key="3">
    <source>
        <dbReference type="Google" id="ProtNLM"/>
    </source>
</evidence>
<dbReference type="Pfam" id="PF13563">
    <property type="entry name" value="2_5_RNA_ligase2"/>
    <property type="match status" value="1"/>
</dbReference>
<name>E6S6K7_INTC7</name>
<dbReference type="EMBL" id="CP002343">
    <property type="protein sequence ID" value="ADU50024.1"/>
    <property type="molecule type" value="Genomic_DNA"/>
</dbReference>
<protein>
    <recommendedName>
        <fullName evidence="3">2'-5' RNA ligase</fullName>
    </recommendedName>
</protein>
<keyword evidence="2" id="KW-1185">Reference proteome</keyword>